<sequence>MFFFQAVGEYINSFLPAVKALIYMFYHL</sequence>
<proteinExistence type="predicted"/>
<reference evidence="1" key="1">
    <citation type="submission" date="2018-02" db="EMBL/GenBank/DDBJ databases">
        <title>Rhizophora mucronata_Transcriptome.</title>
        <authorList>
            <person name="Meera S.P."/>
            <person name="Sreeshan A."/>
            <person name="Augustine A."/>
        </authorList>
    </citation>
    <scope>NUCLEOTIDE SEQUENCE</scope>
    <source>
        <tissue evidence="1">Leaf</tissue>
    </source>
</reference>
<dbReference type="AlphaFoldDB" id="A0A2P2NSX8"/>
<name>A0A2P2NSX8_RHIMU</name>
<evidence type="ECO:0000313" key="1">
    <source>
        <dbReference type="EMBL" id="MBX45510.1"/>
    </source>
</evidence>
<accession>A0A2P2NSX8</accession>
<protein>
    <submittedName>
        <fullName evidence="1">Uncharacterized protein</fullName>
    </submittedName>
</protein>
<dbReference type="EMBL" id="GGEC01065026">
    <property type="protein sequence ID" value="MBX45510.1"/>
    <property type="molecule type" value="Transcribed_RNA"/>
</dbReference>
<organism evidence="1">
    <name type="scientific">Rhizophora mucronata</name>
    <name type="common">Asiatic mangrove</name>
    <dbReference type="NCBI Taxonomy" id="61149"/>
    <lineage>
        <taxon>Eukaryota</taxon>
        <taxon>Viridiplantae</taxon>
        <taxon>Streptophyta</taxon>
        <taxon>Embryophyta</taxon>
        <taxon>Tracheophyta</taxon>
        <taxon>Spermatophyta</taxon>
        <taxon>Magnoliopsida</taxon>
        <taxon>eudicotyledons</taxon>
        <taxon>Gunneridae</taxon>
        <taxon>Pentapetalae</taxon>
        <taxon>rosids</taxon>
        <taxon>fabids</taxon>
        <taxon>Malpighiales</taxon>
        <taxon>Rhizophoraceae</taxon>
        <taxon>Rhizophora</taxon>
    </lineage>
</organism>